<dbReference type="Proteomes" id="UP000318582">
    <property type="component" value="Unassembled WGS sequence"/>
</dbReference>
<dbReference type="GO" id="GO:0030864">
    <property type="term" value="C:cortical actin cytoskeleton"/>
    <property type="evidence" value="ECO:0007669"/>
    <property type="project" value="TreeGrafter"/>
</dbReference>
<evidence type="ECO:0000256" key="4">
    <source>
        <dbReference type="PIRNR" id="PIRNR001788"/>
    </source>
</evidence>
<evidence type="ECO:0000256" key="2">
    <source>
        <dbReference type="ARBA" id="ARBA00022490"/>
    </source>
</evidence>
<feature type="domain" description="ADF-H" evidence="5">
    <location>
        <begin position="9"/>
        <end position="143"/>
    </location>
</feature>
<comment type="subcellular location">
    <subcellularLocation>
        <location evidence="4">Cytoplasm</location>
    </subcellularLocation>
    <subcellularLocation>
        <location evidence="4">Nucleus</location>
    </subcellularLocation>
</comment>
<dbReference type="PANTHER" id="PTHR11249">
    <property type="entry name" value="GLIAL FACTOR NATURATION FACTOR"/>
    <property type="match status" value="1"/>
</dbReference>
<comment type="caution">
    <text evidence="6">The sequence shown here is derived from an EMBL/GenBank/DDBJ whole genome shotgun (WGS) entry which is preliminary data.</text>
</comment>
<dbReference type="Gene3D" id="3.40.20.10">
    <property type="entry name" value="Severin"/>
    <property type="match status" value="1"/>
</dbReference>
<dbReference type="AlphaFoldDB" id="A0A507E1K8"/>
<sequence length="149" mass="16902">MNTQNTVDNTCDVPDDVKEAVKAFRFRKSKTNAALILKIEVAALKVVIDEQLDDVSIEEIAEALPDTTPRFLVVSFELKHKDGRISYPLFGLYYNPGGSSTSNRMLYASTKNYLYQQTDISGKIFDLTESEDLTEEWLTQQLENSKTRP</sequence>
<dbReference type="GO" id="GO:0005634">
    <property type="term" value="C:nucleus"/>
    <property type="evidence" value="ECO:0007669"/>
    <property type="project" value="UniProtKB-SubCell"/>
</dbReference>
<dbReference type="GO" id="GO:0034316">
    <property type="term" value="P:negative regulation of Arp2/3 complex-mediated actin nucleation"/>
    <property type="evidence" value="ECO:0007669"/>
    <property type="project" value="TreeGrafter"/>
</dbReference>
<keyword evidence="2 4" id="KW-0963">Cytoplasm</keyword>
<name>A0A507E1K8_9FUNG</name>
<evidence type="ECO:0000256" key="3">
    <source>
        <dbReference type="ARBA" id="ARBA00023242"/>
    </source>
</evidence>
<dbReference type="SMART" id="SM00102">
    <property type="entry name" value="ADF"/>
    <property type="match status" value="1"/>
</dbReference>
<dbReference type="Pfam" id="PF00241">
    <property type="entry name" value="Cofilin_ADF"/>
    <property type="match status" value="1"/>
</dbReference>
<organism evidence="6 7">
    <name type="scientific">Powellomyces hirtus</name>
    <dbReference type="NCBI Taxonomy" id="109895"/>
    <lineage>
        <taxon>Eukaryota</taxon>
        <taxon>Fungi</taxon>
        <taxon>Fungi incertae sedis</taxon>
        <taxon>Chytridiomycota</taxon>
        <taxon>Chytridiomycota incertae sedis</taxon>
        <taxon>Chytridiomycetes</taxon>
        <taxon>Spizellomycetales</taxon>
        <taxon>Powellomycetaceae</taxon>
        <taxon>Powellomyces</taxon>
    </lineage>
</organism>
<dbReference type="CDD" id="cd11283">
    <property type="entry name" value="ADF_GMF-beta_like"/>
    <property type="match status" value="1"/>
</dbReference>
<reference evidence="6 7" key="1">
    <citation type="journal article" date="2019" name="Sci. Rep.">
        <title>Comparative genomics of chytrid fungi reveal insights into the obligate biotrophic and pathogenic lifestyle of Synchytrium endobioticum.</title>
        <authorList>
            <person name="van de Vossenberg B.T.L.H."/>
            <person name="Warris S."/>
            <person name="Nguyen H.D.T."/>
            <person name="van Gent-Pelzer M.P.E."/>
            <person name="Joly D.L."/>
            <person name="van de Geest H.C."/>
            <person name="Bonants P.J.M."/>
            <person name="Smith D.S."/>
            <person name="Levesque C.A."/>
            <person name="van der Lee T.A.J."/>
        </authorList>
    </citation>
    <scope>NUCLEOTIDE SEQUENCE [LARGE SCALE GENOMIC DNA]</scope>
    <source>
        <strain evidence="6 7">CBS 809.83</strain>
    </source>
</reference>
<evidence type="ECO:0000313" key="7">
    <source>
        <dbReference type="Proteomes" id="UP000318582"/>
    </source>
</evidence>
<dbReference type="PROSITE" id="PS51263">
    <property type="entry name" value="ADF_H"/>
    <property type="match status" value="1"/>
</dbReference>
<dbReference type="FunFam" id="3.40.20.10:FF:000026">
    <property type="entry name" value="Glia maturation factor"/>
    <property type="match status" value="1"/>
</dbReference>
<dbReference type="EMBL" id="QEAQ01000048">
    <property type="protein sequence ID" value="TPX57704.1"/>
    <property type="molecule type" value="Genomic_DNA"/>
</dbReference>
<dbReference type="InterPro" id="IPR002108">
    <property type="entry name" value="ADF-H"/>
</dbReference>
<evidence type="ECO:0000313" key="6">
    <source>
        <dbReference type="EMBL" id="TPX57704.1"/>
    </source>
</evidence>
<comment type="similarity">
    <text evidence="1 4">Belongs to the actin-binding proteins ADF family. GMF subfamily.</text>
</comment>
<keyword evidence="7" id="KW-1185">Reference proteome</keyword>
<dbReference type="InterPro" id="IPR029006">
    <property type="entry name" value="ADF-H/Gelsolin-like_dom_sf"/>
</dbReference>
<dbReference type="PIRSF" id="PIRSF001788">
    <property type="entry name" value="GMF-beta"/>
    <property type="match status" value="1"/>
</dbReference>
<protein>
    <recommendedName>
        <fullName evidence="5">ADF-H domain-containing protein</fullName>
    </recommendedName>
</protein>
<dbReference type="STRING" id="109895.A0A507E1K8"/>
<dbReference type="InterPro" id="IPR011171">
    <property type="entry name" value="GMF"/>
</dbReference>
<evidence type="ECO:0000256" key="1">
    <source>
        <dbReference type="ARBA" id="ARBA00010055"/>
    </source>
</evidence>
<dbReference type="GO" id="GO:0071846">
    <property type="term" value="P:actin filament debranching"/>
    <property type="evidence" value="ECO:0007669"/>
    <property type="project" value="InterPro"/>
</dbReference>
<accession>A0A507E1K8</accession>
<dbReference type="GO" id="GO:0071933">
    <property type="term" value="F:Arp2/3 complex binding"/>
    <property type="evidence" value="ECO:0007669"/>
    <property type="project" value="InterPro"/>
</dbReference>
<keyword evidence="3 4" id="KW-0539">Nucleus</keyword>
<dbReference type="PANTHER" id="PTHR11249:SF2">
    <property type="entry name" value="GLIA MATURATION FACTOR"/>
    <property type="match status" value="1"/>
</dbReference>
<proteinExistence type="inferred from homology"/>
<dbReference type="SUPFAM" id="SSF55753">
    <property type="entry name" value="Actin depolymerizing proteins"/>
    <property type="match status" value="1"/>
</dbReference>
<evidence type="ECO:0000259" key="5">
    <source>
        <dbReference type="PROSITE" id="PS51263"/>
    </source>
</evidence>
<gene>
    <name evidence="6" type="ORF">PhCBS80983_g03632</name>
</gene>
<dbReference type="GO" id="GO:0003779">
    <property type="term" value="F:actin binding"/>
    <property type="evidence" value="ECO:0007669"/>
    <property type="project" value="InterPro"/>
</dbReference>